<evidence type="ECO:0000256" key="2">
    <source>
        <dbReference type="ARBA" id="ARBA00022737"/>
    </source>
</evidence>
<evidence type="ECO:0008006" key="10">
    <source>
        <dbReference type="Google" id="ProtNLM"/>
    </source>
</evidence>
<feature type="signal peptide" evidence="7">
    <location>
        <begin position="1"/>
        <end position="25"/>
    </location>
</feature>
<feature type="compositionally biased region" description="Pro residues" evidence="5">
    <location>
        <begin position="473"/>
        <end position="482"/>
    </location>
</feature>
<evidence type="ECO:0000256" key="4">
    <source>
        <dbReference type="ARBA" id="ARBA00023180"/>
    </source>
</evidence>
<keyword evidence="4" id="KW-0325">Glycoprotein</keyword>
<organism evidence="8 9">
    <name type="scientific">Winkia neuii</name>
    <dbReference type="NCBI Taxonomy" id="33007"/>
    <lineage>
        <taxon>Bacteria</taxon>
        <taxon>Bacillati</taxon>
        <taxon>Actinomycetota</taxon>
        <taxon>Actinomycetes</taxon>
        <taxon>Actinomycetales</taxon>
        <taxon>Actinomycetaceae</taxon>
        <taxon>Winkia</taxon>
    </lineage>
</organism>
<protein>
    <recommendedName>
        <fullName evidence="10">FG-GAP repeat protein</fullName>
    </recommendedName>
</protein>
<dbReference type="EMBL" id="PKKO01000005">
    <property type="protein sequence ID" value="PKY71932.1"/>
    <property type="molecule type" value="Genomic_DNA"/>
</dbReference>
<dbReference type="PANTHER" id="PTHR23221:SF7">
    <property type="entry name" value="PHOSPHATIDYLINOSITOL-GLYCAN-SPECIFIC PHOSPHOLIPASE D"/>
    <property type="match status" value="1"/>
</dbReference>
<feature type="chain" id="PRO_5038685474" description="FG-GAP repeat protein" evidence="7">
    <location>
        <begin position="26"/>
        <end position="1104"/>
    </location>
</feature>
<keyword evidence="6" id="KW-0812">Transmembrane</keyword>
<dbReference type="SMART" id="SM00191">
    <property type="entry name" value="Int_alpha"/>
    <property type="match status" value="7"/>
</dbReference>
<comment type="caution">
    <text evidence="8">The sequence shown here is derived from an EMBL/GenBank/DDBJ whole genome shotgun (WGS) entry which is preliminary data.</text>
</comment>
<dbReference type="Gene3D" id="2.130.10.130">
    <property type="entry name" value="Integrin alpha, N-terminal"/>
    <property type="match status" value="2"/>
</dbReference>
<reference evidence="8 9" key="1">
    <citation type="submission" date="2017-12" db="EMBL/GenBank/DDBJ databases">
        <title>Phylogenetic diversity of female urinary microbiome.</title>
        <authorList>
            <person name="Thomas-White K."/>
            <person name="Wolfe A.J."/>
        </authorList>
    </citation>
    <scope>NUCLEOTIDE SEQUENCE [LARGE SCALE GENOMIC DNA]</scope>
    <source>
        <strain evidence="8 9">UMB0402</strain>
    </source>
</reference>
<keyword evidence="6" id="KW-0472">Membrane</keyword>
<feature type="compositionally biased region" description="Polar residues" evidence="5">
    <location>
        <begin position="984"/>
        <end position="1013"/>
    </location>
</feature>
<keyword evidence="2" id="KW-0677">Repeat</keyword>
<dbReference type="Proteomes" id="UP000235122">
    <property type="component" value="Unassembled WGS sequence"/>
</dbReference>
<dbReference type="GeneID" id="35866946"/>
<keyword evidence="3" id="KW-0378">Hydrolase</keyword>
<keyword evidence="9" id="KW-1185">Reference proteome</keyword>
<sequence length="1104" mass="114007">MLKRTILVCALATCLSAPATLAATAAPTPEKAASTADSDERRWGGIDGSRYGDSIRKTARITYPDAGISPQMSCNVVGVGGTDMIFLDKKAKKLHIVDHIPYGLDQEEDERSILTQPGAMHVNLPPGDDWQISCVKRARGENPTIAVASKNKVYIAQVDKLADGKDFPIASTYTFDADVSSIAALTPSLDAPGMVVASGGKVYYFDSIKEGEKKGISAAKTWKGFDEKTQLTPLNYALGDDITVGASTPGNNVVYAIPTGADAGLVTDVATTIRATGGEFGTSMVAIGDVNGDEIDDFAVGAPSANDNTGAVAVIFGSKEGPGTISVDVSSNSEGAVTRESKPAGTLLRSATPSKIGTSLAYIPQYDPDNPGALVISRPKDAEHPGAVIVSEKALGKNWNSGLGIDAISAKMKVQLASEEGATGDGGYHVGTVAPDNSDTDLTGVYTIDTKGKVDVWTVDMRRQTGTTKPVKPRYPQPPAPSAEPAYEPVDKTDEKSWLGEFTSGFGGSLAKGRCDVTGDGKPDLITGSAVRSEYKFDPYYEDSTPTHGWVFNVTGQVQIIPGGTPGGKAHPNKKVISILGPKQTQDPAADAAAGFSVACLGDVNGDGVDDIATSSVTMGRVWVIYGGKDLAETDLNNLDKSRGYYVDMPHEMGAAGFQVTRVGDLDGDGLSDVGFVVSNTALAMGDSTKTFGSAIVVKGNKDGRIVKLHDFDAPNEDVLWRVDSPAGHTLNAFSPVGDVNGDGNEDYVVADFNSFTKASTVPGKAWVLYGAKKSAPKIGYELAISDDASYRLGAGNSIAPAGDVDKDGLADFVIGFDGGALKHQAEGGIALVYGVKDAGGKRTITPANEGALDANISVITGPSKGSSFGWSADVSDGLLAVGAFGEAKNGKAYLMRLTDVPKGITSVAKLGGKVKIISTSGERARFGRSVAFVGDYLGKSTLAIGGDGVIDDAAAKEEGYAHSAHILAIATEKIAPKPGKTDGNAQTETPGSTDSGTQTERPGTADSGTQTEKLGKTDAGTQTGTPGKVDGATQADRPGKVHDSANPNQPGGADGRSLTRQTHVAGKKAHELASTGSIALVAMVLALVGIGCGGAAIYLRRNK</sequence>
<accession>A0A2I1ILH1</accession>
<evidence type="ECO:0000256" key="7">
    <source>
        <dbReference type="SAM" id="SignalP"/>
    </source>
</evidence>
<dbReference type="RefSeq" id="WP_024331754.1">
    <property type="nucleotide sequence ID" value="NZ_JASOXK010000006.1"/>
</dbReference>
<name>A0A2I1ILH1_9ACTO</name>
<evidence type="ECO:0000313" key="8">
    <source>
        <dbReference type="EMBL" id="PKY71932.1"/>
    </source>
</evidence>
<dbReference type="InterPro" id="IPR013519">
    <property type="entry name" value="Int_alpha_beta-p"/>
</dbReference>
<dbReference type="SUPFAM" id="SSF69318">
    <property type="entry name" value="Integrin alpha N-terminal domain"/>
    <property type="match status" value="3"/>
</dbReference>
<dbReference type="InterPro" id="IPR013517">
    <property type="entry name" value="FG-GAP"/>
</dbReference>
<evidence type="ECO:0000256" key="5">
    <source>
        <dbReference type="SAM" id="MobiDB-lite"/>
    </source>
</evidence>
<dbReference type="STRING" id="33007.HMPREF3198_02120"/>
<keyword evidence="1 7" id="KW-0732">Signal</keyword>
<dbReference type="GO" id="GO:0016787">
    <property type="term" value="F:hydrolase activity"/>
    <property type="evidence" value="ECO:0007669"/>
    <property type="project" value="UniProtKB-KW"/>
</dbReference>
<gene>
    <name evidence="8" type="ORF">CYJ19_09490</name>
</gene>
<dbReference type="AlphaFoldDB" id="A0A2I1ILH1"/>
<keyword evidence="6" id="KW-1133">Transmembrane helix</keyword>
<feature type="region of interest" description="Disordered" evidence="5">
    <location>
        <begin position="25"/>
        <end position="49"/>
    </location>
</feature>
<feature type="transmembrane region" description="Helical" evidence="6">
    <location>
        <begin position="1079"/>
        <end position="1100"/>
    </location>
</feature>
<proteinExistence type="predicted"/>
<dbReference type="PANTHER" id="PTHR23221">
    <property type="entry name" value="GLYCOSYLPHOSPHATIDYLINOSITOL PHOSPHOLIPASE D"/>
    <property type="match status" value="1"/>
</dbReference>
<dbReference type="PROSITE" id="PS51470">
    <property type="entry name" value="FG_GAP"/>
    <property type="match status" value="1"/>
</dbReference>
<evidence type="ECO:0000256" key="1">
    <source>
        <dbReference type="ARBA" id="ARBA00022729"/>
    </source>
</evidence>
<evidence type="ECO:0000256" key="3">
    <source>
        <dbReference type="ARBA" id="ARBA00022801"/>
    </source>
</evidence>
<dbReference type="InterPro" id="IPR028994">
    <property type="entry name" value="Integrin_alpha_N"/>
</dbReference>
<feature type="compositionally biased region" description="Low complexity" evidence="5">
    <location>
        <begin position="25"/>
        <end position="36"/>
    </location>
</feature>
<evidence type="ECO:0000313" key="9">
    <source>
        <dbReference type="Proteomes" id="UP000235122"/>
    </source>
</evidence>
<evidence type="ECO:0000256" key="6">
    <source>
        <dbReference type="SAM" id="Phobius"/>
    </source>
</evidence>
<dbReference type="Pfam" id="PF01839">
    <property type="entry name" value="FG-GAP"/>
    <property type="match status" value="1"/>
</dbReference>
<feature type="region of interest" description="Disordered" evidence="5">
    <location>
        <begin position="464"/>
        <end position="490"/>
    </location>
</feature>
<feature type="region of interest" description="Disordered" evidence="5">
    <location>
        <begin position="973"/>
        <end position="1063"/>
    </location>
</feature>